<proteinExistence type="predicted"/>
<sequence>MNRNISDSARFEMWLALSNEKELEFSKQNSLDIFEQCLDYLNQRPWSHYILGNYRLVSIMEQFMLLNTGLPFDVGASIAIPILTTINQNKIDEKTWKGIYSQCCLLLGRFFNTEIEKGDGHYSKLSEMSKADFTTLMEDNYLQDFRNLKLQKLKVAEQDVSSADESEYIKPPQYTHRLKVWNKAKQNQKNTVLSSNYY</sequence>
<name>A0AAD5Y8C8_9FUNG</name>
<protein>
    <submittedName>
        <fullName evidence="1">Uncharacterized protein</fullName>
    </submittedName>
</protein>
<dbReference type="Proteomes" id="UP001210925">
    <property type="component" value="Unassembled WGS sequence"/>
</dbReference>
<gene>
    <name evidence="1" type="ORF">HK103_004523</name>
</gene>
<keyword evidence="2" id="KW-1185">Reference proteome</keyword>
<evidence type="ECO:0000313" key="1">
    <source>
        <dbReference type="EMBL" id="KAJ3257448.1"/>
    </source>
</evidence>
<dbReference type="AlphaFoldDB" id="A0AAD5Y8C8"/>
<organism evidence="1 2">
    <name type="scientific">Boothiomyces macroporosus</name>
    <dbReference type="NCBI Taxonomy" id="261099"/>
    <lineage>
        <taxon>Eukaryota</taxon>
        <taxon>Fungi</taxon>
        <taxon>Fungi incertae sedis</taxon>
        <taxon>Chytridiomycota</taxon>
        <taxon>Chytridiomycota incertae sedis</taxon>
        <taxon>Chytridiomycetes</taxon>
        <taxon>Rhizophydiales</taxon>
        <taxon>Terramycetaceae</taxon>
        <taxon>Boothiomyces</taxon>
    </lineage>
</organism>
<reference evidence="1" key="1">
    <citation type="submission" date="2020-05" db="EMBL/GenBank/DDBJ databases">
        <title>Phylogenomic resolution of chytrid fungi.</title>
        <authorList>
            <person name="Stajich J.E."/>
            <person name="Amses K."/>
            <person name="Simmons R."/>
            <person name="Seto K."/>
            <person name="Myers J."/>
            <person name="Bonds A."/>
            <person name="Quandt C.A."/>
            <person name="Barry K."/>
            <person name="Liu P."/>
            <person name="Grigoriev I."/>
            <person name="Longcore J.E."/>
            <person name="James T.Y."/>
        </authorList>
    </citation>
    <scope>NUCLEOTIDE SEQUENCE</scope>
    <source>
        <strain evidence="1">PLAUS21</strain>
    </source>
</reference>
<comment type="caution">
    <text evidence="1">The sequence shown here is derived from an EMBL/GenBank/DDBJ whole genome shotgun (WGS) entry which is preliminary data.</text>
</comment>
<evidence type="ECO:0000313" key="2">
    <source>
        <dbReference type="Proteomes" id="UP001210925"/>
    </source>
</evidence>
<dbReference type="EMBL" id="JADGKB010000038">
    <property type="protein sequence ID" value="KAJ3257448.1"/>
    <property type="molecule type" value="Genomic_DNA"/>
</dbReference>
<accession>A0AAD5Y8C8</accession>